<sequence length="117" mass="12664">MGNPFRGESQIGSDGIVLVCDINALCEIRAHLGGDPRSDAPLDEFFERLASGDLSIIDQRAILAAFLRNRWPGVTARIAGEVMSDHPGEVMPAIRQAVQLAMPEPAEGDPLGKLMRR</sequence>
<evidence type="ECO:0000313" key="1">
    <source>
        <dbReference type="EMBL" id="PVE47238.1"/>
    </source>
</evidence>
<proteinExistence type="predicted"/>
<organism evidence="1 2">
    <name type="scientific">Pararhodobacter aggregans</name>
    <dbReference type="NCBI Taxonomy" id="404875"/>
    <lineage>
        <taxon>Bacteria</taxon>
        <taxon>Pseudomonadati</taxon>
        <taxon>Pseudomonadota</taxon>
        <taxon>Alphaproteobacteria</taxon>
        <taxon>Rhodobacterales</taxon>
        <taxon>Paracoccaceae</taxon>
        <taxon>Pararhodobacter</taxon>
    </lineage>
</organism>
<name>A0A2T7URM5_9RHOB</name>
<accession>A0A2T7URM5</accession>
<protein>
    <submittedName>
        <fullName evidence="1">Uncharacterized protein</fullName>
    </submittedName>
</protein>
<reference evidence="1 2" key="1">
    <citation type="journal article" date="2011" name="Syst. Appl. Microbiol.">
        <title>Defluviimonas denitrificans gen. nov., sp. nov., and Pararhodobacter aggregans gen. nov., sp. nov., non-phototrophic Rhodobacteraceae from the biofilter of a marine aquaculture.</title>
        <authorList>
            <person name="Foesel B.U."/>
            <person name="Drake H.L."/>
            <person name="Schramm A."/>
        </authorList>
    </citation>
    <scope>NUCLEOTIDE SEQUENCE [LARGE SCALE GENOMIC DNA]</scope>
    <source>
        <strain evidence="1 2">D1-19</strain>
    </source>
</reference>
<comment type="caution">
    <text evidence="1">The sequence shown here is derived from an EMBL/GenBank/DDBJ whole genome shotgun (WGS) entry which is preliminary data.</text>
</comment>
<evidence type="ECO:0000313" key="2">
    <source>
        <dbReference type="Proteomes" id="UP000244810"/>
    </source>
</evidence>
<keyword evidence="2" id="KW-1185">Reference proteome</keyword>
<dbReference type="Proteomes" id="UP000244810">
    <property type="component" value="Unassembled WGS sequence"/>
</dbReference>
<dbReference type="AlphaFoldDB" id="A0A2T7URM5"/>
<dbReference type="EMBL" id="QDDR01000006">
    <property type="protein sequence ID" value="PVE47238.1"/>
    <property type="molecule type" value="Genomic_DNA"/>
</dbReference>
<dbReference type="RefSeq" id="WP_107752250.1">
    <property type="nucleotide sequence ID" value="NZ_QBKF01000006.1"/>
</dbReference>
<gene>
    <name evidence="1" type="ORF">DDE23_13445</name>
</gene>